<organism evidence="1 2">
    <name type="scientific">Phytophthora fragariae</name>
    <dbReference type="NCBI Taxonomy" id="53985"/>
    <lineage>
        <taxon>Eukaryota</taxon>
        <taxon>Sar</taxon>
        <taxon>Stramenopiles</taxon>
        <taxon>Oomycota</taxon>
        <taxon>Peronosporomycetes</taxon>
        <taxon>Peronosporales</taxon>
        <taxon>Peronosporaceae</taxon>
        <taxon>Phytophthora</taxon>
    </lineage>
</organism>
<comment type="caution">
    <text evidence="1">The sequence shown here is derived from an EMBL/GenBank/DDBJ whole genome shotgun (WGS) entry which is preliminary data.</text>
</comment>
<protein>
    <submittedName>
        <fullName evidence="1">Uncharacterized protein</fullName>
    </submittedName>
</protein>
<evidence type="ECO:0000313" key="2">
    <source>
        <dbReference type="Proteomes" id="UP000488956"/>
    </source>
</evidence>
<gene>
    <name evidence="1" type="ORF">PF010_g22440</name>
</gene>
<dbReference type="Proteomes" id="UP000488956">
    <property type="component" value="Unassembled WGS sequence"/>
</dbReference>
<accession>A0A6G0K8W8</accession>
<dbReference type="EMBL" id="QXFX01002137">
    <property type="protein sequence ID" value="KAE9080272.1"/>
    <property type="molecule type" value="Genomic_DNA"/>
</dbReference>
<sequence>MNRRYALDADVDVDMTVAQPIYEFIAASRLKSCGITKFFAFKATTFSPSRS</sequence>
<proteinExistence type="predicted"/>
<dbReference type="AlphaFoldDB" id="A0A6G0K8W8"/>
<name>A0A6G0K8W8_9STRA</name>
<evidence type="ECO:0000313" key="1">
    <source>
        <dbReference type="EMBL" id="KAE9080272.1"/>
    </source>
</evidence>
<reference evidence="1 2" key="1">
    <citation type="submission" date="2018-09" db="EMBL/GenBank/DDBJ databases">
        <title>Genomic investigation of the strawberry pathogen Phytophthora fragariae indicates pathogenicity is determined by transcriptional variation in three key races.</title>
        <authorList>
            <person name="Adams T.M."/>
            <person name="Armitage A.D."/>
            <person name="Sobczyk M.K."/>
            <person name="Bates H.J."/>
            <person name="Dunwell J.M."/>
            <person name="Nellist C.F."/>
            <person name="Harrison R.J."/>
        </authorList>
    </citation>
    <scope>NUCLEOTIDE SEQUENCE [LARGE SCALE GENOMIC DNA]</scope>
    <source>
        <strain evidence="1 2">ONT-3</strain>
    </source>
</reference>